<evidence type="ECO:0000256" key="7">
    <source>
        <dbReference type="SAM" id="MobiDB-lite"/>
    </source>
</evidence>
<feature type="transmembrane region" description="Helical" evidence="8">
    <location>
        <begin position="189"/>
        <end position="209"/>
    </location>
</feature>
<feature type="transmembrane region" description="Helical" evidence="8">
    <location>
        <begin position="334"/>
        <end position="352"/>
    </location>
</feature>
<feature type="transmembrane region" description="Helical" evidence="8">
    <location>
        <begin position="73"/>
        <end position="89"/>
    </location>
</feature>
<dbReference type="FunFam" id="1.20.1250.20:FF:000308">
    <property type="entry name" value="MFS efflux transporter"/>
    <property type="match status" value="1"/>
</dbReference>
<dbReference type="GO" id="GO:0022857">
    <property type="term" value="F:transmembrane transporter activity"/>
    <property type="evidence" value="ECO:0007669"/>
    <property type="project" value="InterPro"/>
</dbReference>
<dbReference type="Gene3D" id="1.20.1250.20">
    <property type="entry name" value="MFS general substrate transporter like domains"/>
    <property type="match status" value="2"/>
</dbReference>
<feature type="domain" description="Major facilitator superfamily (MFS) profile" evidence="9">
    <location>
        <begin position="54"/>
        <end position="445"/>
    </location>
</feature>
<feature type="transmembrane region" description="Helical" evidence="8">
    <location>
        <begin position="130"/>
        <end position="148"/>
    </location>
</feature>
<comment type="subcellular location">
    <subcellularLocation>
        <location evidence="1">Endomembrane system</location>
        <topology evidence="1">Multi-pass membrane protein</topology>
    </subcellularLocation>
</comment>
<dbReference type="Proteomes" id="UP000184330">
    <property type="component" value="Unassembled WGS sequence"/>
</dbReference>
<gene>
    <name evidence="10" type="ORF">PAC_19889</name>
</gene>
<organism evidence="10 11">
    <name type="scientific">Phialocephala subalpina</name>
    <dbReference type="NCBI Taxonomy" id="576137"/>
    <lineage>
        <taxon>Eukaryota</taxon>
        <taxon>Fungi</taxon>
        <taxon>Dikarya</taxon>
        <taxon>Ascomycota</taxon>
        <taxon>Pezizomycotina</taxon>
        <taxon>Leotiomycetes</taxon>
        <taxon>Helotiales</taxon>
        <taxon>Mollisiaceae</taxon>
        <taxon>Phialocephala</taxon>
        <taxon>Phialocephala fortinii species complex</taxon>
    </lineage>
</organism>
<dbReference type="PANTHER" id="PTHR23514">
    <property type="entry name" value="BYPASS OF STOP CODON PROTEIN 6"/>
    <property type="match status" value="1"/>
</dbReference>
<dbReference type="SUPFAM" id="SSF103473">
    <property type="entry name" value="MFS general substrate transporter"/>
    <property type="match status" value="1"/>
</dbReference>
<dbReference type="AlphaFoldDB" id="A0A1L7XY87"/>
<dbReference type="GO" id="GO:0016020">
    <property type="term" value="C:membrane"/>
    <property type="evidence" value="ECO:0007669"/>
    <property type="project" value="TreeGrafter"/>
</dbReference>
<feature type="compositionally biased region" description="Polar residues" evidence="7">
    <location>
        <begin position="1"/>
        <end position="17"/>
    </location>
</feature>
<dbReference type="OrthoDB" id="413079at2759"/>
<dbReference type="PANTHER" id="PTHR23514:SF3">
    <property type="entry name" value="BYPASS OF STOP CODON PROTEIN 6"/>
    <property type="match status" value="1"/>
</dbReference>
<feature type="transmembrane region" description="Helical" evidence="8">
    <location>
        <begin position="154"/>
        <end position="177"/>
    </location>
</feature>
<evidence type="ECO:0000313" key="11">
    <source>
        <dbReference type="Proteomes" id="UP000184330"/>
    </source>
</evidence>
<dbReference type="InterPro" id="IPR011701">
    <property type="entry name" value="MFS"/>
</dbReference>
<evidence type="ECO:0000256" key="1">
    <source>
        <dbReference type="ARBA" id="ARBA00004127"/>
    </source>
</evidence>
<feature type="transmembrane region" description="Helical" evidence="8">
    <location>
        <begin position="393"/>
        <end position="417"/>
    </location>
</feature>
<evidence type="ECO:0000259" key="9">
    <source>
        <dbReference type="PROSITE" id="PS50850"/>
    </source>
</evidence>
<evidence type="ECO:0000256" key="6">
    <source>
        <dbReference type="ARBA" id="ARBA00023136"/>
    </source>
</evidence>
<sequence>MATLTMTTEPSSSNSNIELHAPSTPYFPDKKRASISEATPQNLGADLEDIRQDATAPDTAVEALQRWNSPKINMWRVFATFWSFFAVGMNDGVDWTSYTVVSLIFLSPFVGYSLSSILNNHVHIRLGQRGVAIIGPTCHLVSYIIIAIHPPYPVLVVMYIFVGFGNGLIDAAWCAWLGNMANANEVQGVLQACYALGATVSPLIATGLITGGGLGWYSFYYIMIGTSSLELLTSSTTFWKQTGAIYAAENPRDPSSSTGRTREALKNKLTWIFALFIFVGAEISLGGWIVTFMTNVRHANAFASSASATGFWAGMTVGRLGLSFLTSRLGEYKSVILYLSCAAILELIFWLVPNLIVSAVAVALMGVFMGPMFPTAIVLVAKLLPKSLHVGTIGFATAFGGSGGAFFPFIVGAIAQARGVKTLQPVILALIVGISVLWVFLPGARGIKGSMHREREGENEGVELR</sequence>
<proteinExistence type="inferred from homology"/>
<evidence type="ECO:0000256" key="5">
    <source>
        <dbReference type="ARBA" id="ARBA00022989"/>
    </source>
</evidence>
<dbReference type="PROSITE" id="PS50850">
    <property type="entry name" value="MFS"/>
    <property type="match status" value="1"/>
</dbReference>
<feature type="transmembrane region" description="Helical" evidence="8">
    <location>
        <begin position="358"/>
        <end position="381"/>
    </location>
</feature>
<evidence type="ECO:0000256" key="3">
    <source>
        <dbReference type="ARBA" id="ARBA00022448"/>
    </source>
</evidence>
<feature type="transmembrane region" description="Helical" evidence="8">
    <location>
        <begin position="423"/>
        <end position="441"/>
    </location>
</feature>
<accession>A0A1L7XY87</accession>
<dbReference type="InterPro" id="IPR051788">
    <property type="entry name" value="MFS_Transporter"/>
</dbReference>
<keyword evidence="11" id="KW-1185">Reference proteome</keyword>
<feature type="transmembrane region" description="Helical" evidence="8">
    <location>
        <begin position="302"/>
        <end position="322"/>
    </location>
</feature>
<comment type="similarity">
    <text evidence="2">Belongs to the major facilitator superfamily.</text>
</comment>
<dbReference type="InterPro" id="IPR036259">
    <property type="entry name" value="MFS_trans_sf"/>
</dbReference>
<protein>
    <submittedName>
        <fullName evidence="10">Related to tetracycline resistance proteins</fullName>
    </submittedName>
</protein>
<keyword evidence="5 8" id="KW-1133">Transmembrane helix</keyword>
<dbReference type="GO" id="GO:0012505">
    <property type="term" value="C:endomembrane system"/>
    <property type="evidence" value="ECO:0007669"/>
    <property type="project" value="UniProtKB-SubCell"/>
</dbReference>
<feature type="region of interest" description="Disordered" evidence="7">
    <location>
        <begin position="1"/>
        <end position="22"/>
    </location>
</feature>
<feature type="transmembrane region" description="Helical" evidence="8">
    <location>
        <begin position="95"/>
        <end position="118"/>
    </location>
</feature>
<keyword evidence="4 8" id="KW-0812">Transmembrane</keyword>
<feature type="transmembrane region" description="Helical" evidence="8">
    <location>
        <begin position="215"/>
        <end position="232"/>
    </location>
</feature>
<feature type="transmembrane region" description="Helical" evidence="8">
    <location>
        <begin position="269"/>
        <end position="290"/>
    </location>
</feature>
<reference evidence="10 11" key="1">
    <citation type="submission" date="2016-03" db="EMBL/GenBank/DDBJ databases">
        <authorList>
            <person name="Ploux O."/>
        </authorList>
    </citation>
    <scope>NUCLEOTIDE SEQUENCE [LARGE SCALE GENOMIC DNA]</scope>
    <source>
        <strain evidence="10 11">UAMH 11012</strain>
    </source>
</reference>
<evidence type="ECO:0000313" key="10">
    <source>
        <dbReference type="EMBL" id="CZR69988.1"/>
    </source>
</evidence>
<name>A0A1L7XY87_9HELO</name>
<dbReference type="EMBL" id="FJOG01000088">
    <property type="protein sequence ID" value="CZR69988.1"/>
    <property type="molecule type" value="Genomic_DNA"/>
</dbReference>
<dbReference type="Pfam" id="PF07690">
    <property type="entry name" value="MFS_1"/>
    <property type="match status" value="1"/>
</dbReference>
<dbReference type="InterPro" id="IPR020846">
    <property type="entry name" value="MFS_dom"/>
</dbReference>
<keyword evidence="6 8" id="KW-0472">Membrane</keyword>
<dbReference type="FunFam" id="1.20.1250.20:FF:000286">
    <property type="entry name" value="MFS efflux transporter"/>
    <property type="match status" value="1"/>
</dbReference>
<evidence type="ECO:0000256" key="8">
    <source>
        <dbReference type="SAM" id="Phobius"/>
    </source>
</evidence>
<evidence type="ECO:0000256" key="2">
    <source>
        <dbReference type="ARBA" id="ARBA00008335"/>
    </source>
</evidence>
<keyword evidence="3" id="KW-0813">Transport</keyword>
<evidence type="ECO:0000256" key="4">
    <source>
        <dbReference type="ARBA" id="ARBA00022692"/>
    </source>
</evidence>